<dbReference type="PANTHER" id="PTHR42748">
    <property type="entry name" value="NITROGEN METABOLITE REPRESSION PROTEIN NMRA FAMILY MEMBER"/>
    <property type="match status" value="1"/>
</dbReference>
<proteinExistence type="inferred from homology"/>
<dbReference type="InterPro" id="IPR051164">
    <property type="entry name" value="NmrA-like_oxidored"/>
</dbReference>
<dbReference type="SUPFAM" id="SSF51735">
    <property type="entry name" value="NAD(P)-binding Rossmann-fold domains"/>
    <property type="match status" value="1"/>
</dbReference>
<reference evidence="4" key="1">
    <citation type="journal article" date="2020" name="Stud. Mycol.">
        <title>101 Dothideomycetes genomes: a test case for predicting lifestyles and emergence of pathogens.</title>
        <authorList>
            <person name="Haridas S."/>
            <person name="Albert R."/>
            <person name="Binder M."/>
            <person name="Bloem J."/>
            <person name="Labutti K."/>
            <person name="Salamov A."/>
            <person name="Andreopoulos B."/>
            <person name="Baker S."/>
            <person name="Barry K."/>
            <person name="Bills G."/>
            <person name="Bluhm B."/>
            <person name="Cannon C."/>
            <person name="Castanera R."/>
            <person name="Culley D."/>
            <person name="Daum C."/>
            <person name="Ezra D."/>
            <person name="Gonzalez J."/>
            <person name="Henrissat B."/>
            <person name="Kuo A."/>
            <person name="Liang C."/>
            <person name="Lipzen A."/>
            <person name="Lutzoni F."/>
            <person name="Magnuson J."/>
            <person name="Mondo S."/>
            <person name="Nolan M."/>
            <person name="Ohm R."/>
            <person name="Pangilinan J."/>
            <person name="Park H.-J."/>
            <person name="Ramirez L."/>
            <person name="Alfaro M."/>
            <person name="Sun H."/>
            <person name="Tritt A."/>
            <person name="Yoshinaga Y."/>
            <person name="Zwiers L.-H."/>
            <person name="Turgeon B."/>
            <person name="Goodwin S."/>
            <person name="Spatafora J."/>
            <person name="Crous P."/>
            <person name="Grigoriev I."/>
        </authorList>
    </citation>
    <scope>NUCLEOTIDE SEQUENCE</scope>
    <source>
        <strain evidence="4">CBS 107.79</strain>
    </source>
</reference>
<dbReference type="Pfam" id="PF05368">
    <property type="entry name" value="NmrA"/>
    <property type="match status" value="1"/>
</dbReference>
<evidence type="ECO:0000259" key="3">
    <source>
        <dbReference type="Pfam" id="PF05368"/>
    </source>
</evidence>
<evidence type="ECO:0000256" key="1">
    <source>
        <dbReference type="ARBA" id="ARBA00006328"/>
    </source>
</evidence>
<dbReference type="OrthoDB" id="300709at2759"/>
<evidence type="ECO:0000313" key="5">
    <source>
        <dbReference type="Proteomes" id="UP000800036"/>
    </source>
</evidence>
<comment type="similarity">
    <text evidence="1">Belongs to the NmrA-type oxidoreductase family.</text>
</comment>
<dbReference type="InterPro" id="IPR008030">
    <property type="entry name" value="NmrA-like"/>
</dbReference>
<organism evidence="4 5">
    <name type="scientific">Bimuria novae-zelandiae CBS 107.79</name>
    <dbReference type="NCBI Taxonomy" id="1447943"/>
    <lineage>
        <taxon>Eukaryota</taxon>
        <taxon>Fungi</taxon>
        <taxon>Dikarya</taxon>
        <taxon>Ascomycota</taxon>
        <taxon>Pezizomycotina</taxon>
        <taxon>Dothideomycetes</taxon>
        <taxon>Pleosporomycetidae</taxon>
        <taxon>Pleosporales</taxon>
        <taxon>Massarineae</taxon>
        <taxon>Didymosphaeriaceae</taxon>
        <taxon>Bimuria</taxon>
    </lineage>
</organism>
<keyword evidence="2" id="KW-0521">NADP</keyword>
<dbReference type="Gene3D" id="3.40.50.720">
    <property type="entry name" value="NAD(P)-binding Rossmann-like Domain"/>
    <property type="match status" value="1"/>
</dbReference>
<dbReference type="AlphaFoldDB" id="A0A6A5W0F3"/>
<name>A0A6A5W0F3_9PLEO</name>
<dbReference type="Proteomes" id="UP000800036">
    <property type="component" value="Unassembled WGS sequence"/>
</dbReference>
<gene>
    <name evidence="4" type="ORF">BU23DRAFT_549574</name>
</gene>
<evidence type="ECO:0000313" key="4">
    <source>
        <dbReference type="EMBL" id="KAF1978867.1"/>
    </source>
</evidence>
<accession>A0A6A5W0F3</accession>
<feature type="domain" description="NmrA-like" evidence="3">
    <location>
        <begin position="4"/>
        <end position="305"/>
    </location>
</feature>
<dbReference type="EMBL" id="ML976659">
    <property type="protein sequence ID" value="KAF1978867.1"/>
    <property type="molecule type" value="Genomic_DNA"/>
</dbReference>
<dbReference type="InterPro" id="IPR036291">
    <property type="entry name" value="NAD(P)-bd_dom_sf"/>
</dbReference>
<evidence type="ECO:0000256" key="2">
    <source>
        <dbReference type="ARBA" id="ARBA00022857"/>
    </source>
</evidence>
<dbReference type="PANTHER" id="PTHR42748:SF11">
    <property type="entry name" value="NMRA-LIKE DOMAIN-CONTAINING PROTEIN"/>
    <property type="match status" value="1"/>
</dbReference>
<keyword evidence="5" id="KW-1185">Reference proteome</keyword>
<dbReference type="GO" id="GO:0005634">
    <property type="term" value="C:nucleus"/>
    <property type="evidence" value="ECO:0007669"/>
    <property type="project" value="TreeGrafter"/>
</dbReference>
<sequence length="313" mass="34833">MTDKKLLVVFGATGNQGGSVAHTVLSDPELSGRYQIRAVTRNTSNPKAQELKTKGAELAAADLDDASSLPAALKGANFVFALTNTTYDGKTRETETRQAKALVDEAIKQGVEYIIWSSMTHPFKVSGGKLKNAQHFDVKAEIEEYIRAQPIKAAFFAPGSFMQNYFTNQTPHPSPANDGTYVFANIMKPESRWPLIDITDTGAWIAPILAEPDKYEGKFFAAAEGLYSVREIAETMSKVSGKTVTHVYLEEDVYKGYLPEASRDMLLDMYVLARDYGYYGENMEKDVQWARDQTRGKLTGLEEFFRKSGFKLD</sequence>
<protein>
    <submittedName>
        <fullName evidence="4">NAD(P)-binding protein</fullName>
    </submittedName>
</protein>
<dbReference type="CDD" id="cd05251">
    <property type="entry name" value="NmrA_like_SDR_a"/>
    <property type="match status" value="1"/>
</dbReference>
<dbReference type="Gene3D" id="3.90.25.10">
    <property type="entry name" value="UDP-galactose 4-epimerase, domain 1"/>
    <property type="match status" value="1"/>
</dbReference>